<accession>X1BH43</accession>
<evidence type="ECO:0000313" key="1">
    <source>
        <dbReference type="EMBL" id="GAG80487.1"/>
    </source>
</evidence>
<dbReference type="Gene3D" id="3.40.50.720">
    <property type="entry name" value="NAD(P)-binding Rossmann-like Domain"/>
    <property type="match status" value="1"/>
</dbReference>
<dbReference type="CDD" id="cd01065">
    <property type="entry name" value="NAD_bind_Shikimate_DH"/>
    <property type="match status" value="1"/>
</dbReference>
<dbReference type="PANTHER" id="PTHR21089">
    <property type="entry name" value="SHIKIMATE DEHYDROGENASE"/>
    <property type="match status" value="1"/>
</dbReference>
<comment type="caution">
    <text evidence="1">The sequence shown here is derived from an EMBL/GenBank/DDBJ whole genome shotgun (WGS) entry which is preliminary data.</text>
</comment>
<sequence length="113" mass="12797">VFHVLEQLGITYTVVSRTAGDKRITYSELDDKRVGATSLIINTTPLGMYPKPETFPPLPYEALHPDHLLFDLVYNPAKTTFLTRGEKYGAQIVNGHDMLIYQAEASWEIWNQG</sequence>
<dbReference type="InterPro" id="IPR022893">
    <property type="entry name" value="Shikimate_DH_fam"/>
</dbReference>
<dbReference type="GO" id="GO:0050661">
    <property type="term" value="F:NADP binding"/>
    <property type="evidence" value="ECO:0007669"/>
    <property type="project" value="TreeGrafter"/>
</dbReference>
<reference evidence="1" key="1">
    <citation type="journal article" date="2014" name="Front. Microbiol.">
        <title>High frequency of phylogenetically diverse reductive dehalogenase-homologous genes in deep subseafloor sedimentary metagenomes.</title>
        <authorList>
            <person name="Kawai M."/>
            <person name="Futagami T."/>
            <person name="Toyoda A."/>
            <person name="Takaki Y."/>
            <person name="Nishi S."/>
            <person name="Hori S."/>
            <person name="Arai W."/>
            <person name="Tsubouchi T."/>
            <person name="Morono Y."/>
            <person name="Uchiyama I."/>
            <person name="Ito T."/>
            <person name="Fujiyama A."/>
            <person name="Inagaki F."/>
            <person name="Takami H."/>
        </authorList>
    </citation>
    <scope>NUCLEOTIDE SEQUENCE</scope>
    <source>
        <strain evidence="1">Expedition CK06-06</strain>
    </source>
</reference>
<gene>
    <name evidence="1" type="ORF">S01H4_35669</name>
</gene>
<dbReference type="GO" id="GO:0004764">
    <property type="term" value="F:shikimate 3-dehydrogenase (NADP+) activity"/>
    <property type="evidence" value="ECO:0007669"/>
    <property type="project" value="InterPro"/>
</dbReference>
<name>X1BH43_9ZZZZ</name>
<dbReference type="GO" id="GO:0005829">
    <property type="term" value="C:cytosol"/>
    <property type="evidence" value="ECO:0007669"/>
    <property type="project" value="TreeGrafter"/>
</dbReference>
<dbReference type="PANTHER" id="PTHR21089:SF1">
    <property type="entry name" value="BIFUNCTIONAL 3-DEHYDROQUINATE DEHYDRATASE_SHIKIMATE DEHYDROGENASE, CHLOROPLASTIC"/>
    <property type="match status" value="1"/>
</dbReference>
<organism evidence="1">
    <name type="scientific">marine sediment metagenome</name>
    <dbReference type="NCBI Taxonomy" id="412755"/>
    <lineage>
        <taxon>unclassified sequences</taxon>
        <taxon>metagenomes</taxon>
        <taxon>ecological metagenomes</taxon>
    </lineage>
</organism>
<evidence type="ECO:0008006" key="2">
    <source>
        <dbReference type="Google" id="ProtNLM"/>
    </source>
</evidence>
<dbReference type="GO" id="GO:0019632">
    <property type="term" value="P:shikimate metabolic process"/>
    <property type="evidence" value="ECO:0007669"/>
    <property type="project" value="TreeGrafter"/>
</dbReference>
<protein>
    <recommendedName>
        <fullName evidence="2">Shikimate dehydrogenase substrate binding N-terminal domain-containing protein</fullName>
    </recommendedName>
</protein>
<dbReference type="SUPFAM" id="SSF51735">
    <property type="entry name" value="NAD(P)-binding Rossmann-fold domains"/>
    <property type="match status" value="1"/>
</dbReference>
<proteinExistence type="predicted"/>
<dbReference type="EMBL" id="BART01018989">
    <property type="protein sequence ID" value="GAG80487.1"/>
    <property type="molecule type" value="Genomic_DNA"/>
</dbReference>
<dbReference type="AlphaFoldDB" id="X1BH43"/>
<dbReference type="InterPro" id="IPR036291">
    <property type="entry name" value="NAD(P)-bd_dom_sf"/>
</dbReference>
<dbReference type="GO" id="GO:0009423">
    <property type="term" value="P:chorismate biosynthetic process"/>
    <property type="evidence" value="ECO:0007669"/>
    <property type="project" value="TreeGrafter"/>
</dbReference>
<feature type="non-terminal residue" evidence="1">
    <location>
        <position position="1"/>
    </location>
</feature>